<reference evidence="1 2" key="1">
    <citation type="submission" date="2019-10" db="EMBL/GenBank/DDBJ databases">
        <title>Streptomyces tenebrisbrunneis sp.nov., an endogenous actinomycete isolated from of Lycium ruthenicum.</title>
        <authorList>
            <person name="Ma L."/>
        </authorList>
    </citation>
    <scope>NUCLEOTIDE SEQUENCE [LARGE SCALE GENOMIC DNA]</scope>
    <source>
        <strain evidence="1 2">TRM 66187</strain>
    </source>
</reference>
<accession>A0ABQ7FJ35</accession>
<keyword evidence="2" id="KW-1185">Reference proteome</keyword>
<evidence type="ECO:0000313" key="1">
    <source>
        <dbReference type="EMBL" id="KAF4408633.1"/>
    </source>
</evidence>
<dbReference type="EMBL" id="WHPN01000268">
    <property type="protein sequence ID" value="KAF4408633.1"/>
    <property type="molecule type" value="Genomic_DNA"/>
</dbReference>
<dbReference type="RefSeq" id="WP_156206116.1">
    <property type="nucleotide sequence ID" value="NZ_WHPN01000268.1"/>
</dbReference>
<dbReference type="NCBIfam" id="NF038082">
    <property type="entry name" value="phiSA1p31"/>
    <property type="match status" value="1"/>
</dbReference>
<gene>
    <name evidence="1" type="ORF">GCU69_13115</name>
</gene>
<dbReference type="Proteomes" id="UP000621266">
    <property type="component" value="Unassembled WGS sequence"/>
</dbReference>
<evidence type="ECO:0000313" key="2">
    <source>
        <dbReference type="Proteomes" id="UP000621266"/>
    </source>
</evidence>
<name>A0ABQ7FJ35_9ACTN</name>
<protein>
    <submittedName>
        <fullName evidence="1">Uncharacterized protein</fullName>
    </submittedName>
</protein>
<sequence length="176" mass="19019">MAGYARNEKVKDRVTGSVSAVHAGPFNAGRPDEFYVLKKLDGREQVAMSSFLDPVARVFAHGDSVEHDYVGGRGTVKGGPFRGACKPWYAVSVEGGRDEVWDAGSMRLVAAPTALNSYTLDGVTYDLTADYRDNEGDVWRFTGDTHPDGMPEVSCSGSSYTRLADAVDKYGPLTRA</sequence>
<comment type="caution">
    <text evidence="1">The sequence shown here is derived from an EMBL/GenBank/DDBJ whole genome shotgun (WGS) entry which is preliminary data.</text>
</comment>
<organism evidence="1 2">
    <name type="scientific">Streptomyces lycii</name>
    <dbReference type="NCBI Taxonomy" id="2654337"/>
    <lineage>
        <taxon>Bacteria</taxon>
        <taxon>Bacillati</taxon>
        <taxon>Actinomycetota</taxon>
        <taxon>Actinomycetes</taxon>
        <taxon>Kitasatosporales</taxon>
        <taxon>Streptomycetaceae</taxon>
        <taxon>Streptomyces</taxon>
    </lineage>
</organism>
<proteinExistence type="predicted"/>